<dbReference type="Pfam" id="PF19273">
    <property type="entry name" value="Exportin-5"/>
    <property type="match status" value="1"/>
</dbReference>
<feature type="domain" description="Importin N-terminal" evidence="2">
    <location>
        <begin position="40"/>
        <end position="102"/>
    </location>
</feature>
<reference evidence="4" key="1">
    <citation type="submission" date="2009-08" db="EMBL/GenBank/DDBJ databases">
        <title>Annotation of Salpingoeca rosetta.</title>
        <authorList>
            <consortium name="The Broad Institute Genome Sequencing Platform"/>
            <person name="Russ C."/>
            <person name="Cuomo C."/>
            <person name="Burger G."/>
            <person name="Gray M.W."/>
            <person name="Holland P.W.H."/>
            <person name="King N."/>
            <person name="Lang F.B.F."/>
            <person name="Roger A.J."/>
            <person name="Ruiz-Trillo I."/>
            <person name="Young S.K."/>
            <person name="Zeng Q."/>
            <person name="Gargeya S."/>
            <person name="Alvarado L."/>
            <person name="Berlin A."/>
            <person name="Chapman S.B."/>
            <person name="Chen Z."/>
            <person name="Freedman E."/>
            <person name="Gellesch M."/>
            <person name="Goldberg J."/>
            <person name="Griggs A."/>
            <person name="Gujja S."/>
            <person name="Heilman E."/>
            <person name="Heiman D."/>
            <person name="Howarth C."/>
            <person name="Mehta T."/>
            <person name="Neiman D."/>
            <person name="Pearson M."/>
            <person name="Roberts A."/>
            <person name="Saif S."/>
            <person name="Shea T."/>
            <person name="Shenoy N."/>
            <person name="Sisk P."/>
            <person name="Stolte C."/>
            <person name="Sykes S."/>
            <person name="White J."/>
            <person name="Yandava C."/>
            <person name="Haas B."/>
            <person name="Nusbaum C."/>
            <person name="Birren B."/>
        </authorList>
    </citation>
    <scope>NUCLEOTIDE SEQUENCE [LARGE SCALE GENOMIC DNA]</scope>
    <source>
        <strain evidence="4">ATCC 50818</strain>
    </source>
</reference>
<comment type="similarity">
    <text evidence="1">Belongs to the exportin family.</text>
</comment>
<name>F2U0W2_SALR5</name>
<dbReference type="GO" id="GO:0003723">
    <property type="term" value="F:RNA binding"/>
    <property type="evidence" value="ECO:0007669"/>
    <property type="project" value="TreeGrafter"/>
</dbReference>
<dbReference type="OrthoDB" id="2215036at2759"/>
<gene>
    <name evidence="4" type="ORF">PTSG_01127</name>
</gene>
<dbReference type="Gene3D" id="1.25.10.10">
    <property type="entry name" value="Leucine-rich Repeat Variant"/>
    <property type="match status" value="2"/>
</dbReference>
<dbReference type="InterPro" id="IPR016024">
    <property type="entry name" value="ARM-type_fold"/>
</dbReference>
<dbReference type="GO" id="GO:0006405">
    <property type="term" value="P:RNA export from nucleus"/>
    <property type="evidence" value="ECO:0007669"/>
    <property type="project" value="TreeGrafter"/>
</dbReference>
<dbReference type="RefSeq" id="XP_004997097.1">
    <property type="nucleotide sequence ID" value="XM_004997040.1"/>
</dbReference>
<dbReference type="GO" id="GO:0031267">
    <property type="term" value="F:small GTPase binding"/>
    <property type="evidence" value="ECO:0007669"/>
    <property type="project" value="InterPro"/>
</dbReference>
<dbReference type="InterPro" id="IPR045065">
    <property type="entry name" value="XPO1/5"/>
</dbReference>
<evidence type="ECO:0000256" key="1">
    <source>
        <dbReference type="ARBA" id="ARBA00009466"/>
    </source>
</evidence>
<evidence type="ECO:0000313" key="5">
    <source>
        <dbReference type="Proteomes" id="UP000007799"/>
    </source>
</evidence>
<dbReference type="GO" id="GO:0005737">
    <property type="term" value="C:cytoplasm"/>
    <property type="evidence" value="ECO:0007669"/>
    <property type="project" value="TreeGrafter"/>
</dbReference>
<dbReference type="PANTHER" id="PTHR11223:SF3">
    <property type="entry name" value="EXPORTIN-5"/>
    <property type="match status" value="1"/>
</dbReference>
<dbReference type="KEGG" id="sre:PTSG_01127"/>
<dbReference type="GO" id="GO:0005634">
    <property type="term" value="C:nucleus"/>
    <property type="evidence" value="ECO:0007669"/>
    <property type="project" value="TreeGrafter"/>
</dbReference>
<dbReference type="PANTHER" id="PTHR11223">
    <property type="entry name" value="EXPORTIN 1/5"/>
    <property type="match status" value="1"/>
</dbReference>
<dbReference type="STRING" id="946362.F2U0W2"/>
<organism evidence="5">
    <name type="scientific">Salpingoeca rosetta (strain ATCC 50818 / BSB-021)</name>
    <dbReference type="NCBI Taxonomy" id="946362"/>
    <lineage>
        <taxon>Eukaryota</taxon>
        <taxon>Choanoflagellata</taxon>
        <taxon>Craspedida</taxon>
        <taxon>Salpingoecidae</taxon>
        <taxon>Salpingoeca</taxon>
    </lineage>
</organism>
<dbReference type="eggNOG" id="KOG2020">
    <property type="taxonomic scope" value="Eukaryota"/>
</dbReference>
<dbReference type="GO" id="GO:0005049">
    <property type="term" value="F:nuclear export signal receptor activity"/>
    <property type="evidence" value="ECO:0007669"/>
    <property type="project" value="InterPro"/>
</dbReference>
<dbReference type="AlphaFoldDB" id="F2U0W2"/>
<dbReference type="GO" id="GO:0042565">
    <property type="term" value="C:RNA nuclear export complex"/>
    <property type="evidence" value="ECO:0007669"/>
    <property type="project" value="TreeGrafter"/>
</dbReference>
<dbReference type="InParanoid" id="F2U0W2"/>
<dbReference type="Proteomes" id="UP000007799">
    <property type="component" value="Unassembled WGS sequence"/>
</dbReference>
<protein>
    <recommendedName>
        <fullName evidence="6">Importin N-terminal domain-containing protein</fullName>
    </recommendedName>
</protein>
<dbReference type="InterPro" id="IPR001494">
    <property type="entry name" value="Importin-beta_N"/>
</dbReference>
<dbReference type="GO" id="GO:0006611">
    <property type="term" value="P:protein export from nucleus"/>
    <property type="evidence" value="ECO:0007669"/>
    <property type="project" value="InterPro"/>
</dbReference>
<evidence type="ECO:0008006" key="6">
    <source>
        <dbReference type="Google" id="ProtNLM"/>
    </source>
</evidence>
<keyword evidence="5" id="KW-1185">Reference proteome</keyword>
<accession>F2U0W2</accession>
<evidence type="ECO:0000259" key="2">
    <source>
        <dbReference type="Pfam" id="PF03810"/>
    </source>
</evidence>
<evidence type="ECO:0000313" key="4">
    <source>
        <dbReference type="EMBL" id="EGD80536.1"/>
    </source>
</evidence>
<evidence type="ECO:0000259" key="3">
    <source>
        <dbReference type="Pfam" id="PF19273"/>
    </source>
</evidence>
<dbReference type="InterPro" id="IPR045478">
    <property type="entry name" value="Exportin-5_C"/>
</dbReference>
<dbReference type="GeneID" id="16077692"/>
<dbReference type="InterPro" id="IPR011989">
    <property type="entry name" value="ARM-like"/>
</dbReference>
<dbReference type="SUPFAM" id="SSF48371">
    <property type="entry name" value="ARM repeat"/>
    <property type="match status" value="1"/>
</dbReference>
<proteinExistence type="inferred from homology"/>
<dbReference type="Pfam" id="PF03810">
    <property type="entry name" value="IBN_N"/>
    <property type="match status" value="1"/>
</dbReference>
<sequence length="724" mass="80728">MDPEVLQNVANAVMVMQDPSAPAETKHEAFEYFNAFKDQAQDAPAYGLYMASIQEQSMIADHNDLIRHFGLQLLEHCVQHRWDSYAQEQKEEMKQALLHNLIMRGTFPLLQERPFIMEKIASLVSEVAIREWPQRWPDFLDILLEIAANSSTQTYIVLTCLKTFTETIFQFSDALTNQRRNDLVRSHLRLMLVVALVASFNNLPTAEEHQEQLQTLFGAILQEWLNLEHIVSSPEQLVEYGGLNQPMVDNQNNRTMMMTILGSLATALSNTKPRPAPYAKATPNGNGGCDSGGIGSAFPSQALCELALPLVLSLVRTLHTLETQACTALSGELRVLLGLRRSDMLLHLPNVVDESARQMDPHLLWVDRSQLWLASLRTNVYTILQSCAKHGILYYEGVLPMFADTVMTGLDEMSSHNWKAFFRHVVAPFEQYIPRSPPALDAATAVLGQLYASAAAFLERALPPIEAADQAAANGNAREAPQATMASSFLTAEQREIVDDALRSTAADAVLVHFHQMLSDHCQPAADKGKDEIFVSPLATYFLFSDATALAIIRITQVALTRGSGSLAKRAASCVSRIVRTTAGNDVYRGVVQQQLLPATLKAMFHHGQHQEYLTDFVNLLMRCIDVLQPEDIPDAFGSIPNLDVEAIQRYYSEVQSGHLKSVKSKRNQLKKLFQSCIGLHVSQWASDRVKVLNLPEKLFLSSKQRRSTQDSDDVTVLPDFFDA</sequence>
<dbReference type="EMBL" id="GL832958">
    <property type="protein sequence ID" value="EGD80536.1"/>
    <property type="molecule type" value="Genomic_DNA"/>
</dbReference>
<feature type="domain" description="Exportin-5 C-terminal" evidence="3">
    <location>
        <begin position="180"/>
        <end position="682"/>
    </location>
</feature>